<comment type="caution">
    <text evidence="1">The sequence shown here is derived from an EMBL/GenBank/DDBJ whole genome shotgun (WGS) entry which is preliminary data.</text>
</comment>
<sequence>MVVAYPMVCGARLPPAVEVPEKYAHGVQQIVVRVSDTNFGQIFSKDHVKFIDRIKNVKKRAVD</sequence>
<organism evidence="1 2">
    <name type="scientific">Linnemannia gamsii</name>
    <dbReference type="NCBI Taxonomy" id="64522"/>
    <lineage>
        <taxon>Eukaryota</taxon>
        <taxon>Fungi</taxon>
        <taxon>Fungi incertae sedis</taxon>
        <taxon>Mucoromycota</taxon>
        <taxon>Mortierellomycotina</taxon>
        <taxon>Mortierellomycetes</taxon>
        <taxon>Mortierellales</taxon>
        <taxon>Mortierellaceae</taxon>
        <taxon>Linnemannia</taxon>
    </lineage>
</organism>
<dbReference type="OrthoDB" id="2393007at2759"/>
<name>A0A9P6QSA0_9FUNG</name>
<dbReference type="AlphaFoldDB" id="A0A9P6QSA0"/>
<protein>
    <submittedName>
        <fullName evidence="1">Uncharacterized protein</fullName>
    </submittedName>
</protein>
<evidence type="ECO:0000313" key="1">
    <source>
        <dbReference type="EMBL" id="KAG0297166.1"/>
    </source>
</evidence>
<accession>A0A9P6QSA0</accession>
<evidence type="ECO:0000313" key="2">
    <source>
        <dbReference type="Proteomes" id="UP000823405"/>
    </source>
</evidence>
<keyword evidence="2" id="KW-1185">Reference proteome</keyword>
<gene>
    <name evidence="1" type="ORF">BGZ97_004336</name>
</gene>
<dbReference type="Proteomes" id="UP000823405">
    <property type="component" value="Unassembled WGS sequence"/>
</dbReference>
<dbReference type="EMBL" id="JAAAIN010002079">
    <property type="protein sequence ID" value="KAG0297166.1"/>
    <property type="molecule type" value="Genomic_DNA"/>
</dbReference>
<feature type="non-terminal residue" evidence="1">
    <location>
        <position position="63"/>
    </location>
</feature>
<proteinExistence type="predicted"/>
<reference evidence="1" key="1">
    <citation type="journal article" date="2020" name="Fungal Divers.">
        <title>Resolving the Mortierellaceae phylogeny through synthesis of multi-gene phylogenetics and phylogenomics.</title>
        <authorList>
            <person name="Vandepol N."/>
            <person name="Liber J."/>
            <person name="Desiro A."/>
            <person name="Na H."/>
            <person name="Kennedy M."/>
            <person name="Barry K."/>
            <person name="Grigoriev I.V."/>
            <person name="Miller A.N."/>
            <person name="O'Donnell K."/>
            <person name="Stajich J.E."/>
            <person name="Bonito G."/>
        </authorList>
    </citation>
    <scope>NUCLEOTIDE SEQUENCE</scope>
    <source>
        <strain evidence="1">NVP60</strain>
    </source>
</reference>